<proteinExistence type="predicted"/>
<dbReference type="Proteomes" id="UP001598201">
    <property type="component" value="Unassembled WGS sequence"/>
</dbReference>
<dbReference type="eggNOG" id="ENOG5033F4V">
    <property type="taxonomic scope" value="Bacteria"/>
</dbReference>
<evidence type="ECO:0000313" key="2">
    <source>
        <dbReference type="EMBL" id="ADW75266.1"/>
    </source>
</evidence>
<keyword evidence="1" id="KW-0732">Signal</keyword>
<dbReference type="EMBL" id="JBHUCJ010000056">
    <property type="protein sequence ID" value="MFD3225635.1"/>
    <property type="molecule type" value="Genomic_DNA"/>
</dbReference>
<organism evidence="2 4">
    <name type="scientific">Rahnella sp. (strain Y9602)</name>
    <dbReference type="NCBI Taxonomy" id="2703885"/>
    <lineage>
        <taxon>Bacteria</taxon>
        <taxon>Pseudomonadati</taxon>
        <taxon>Pseudomonadota</taxon>
        <taxon>Gammaproteobacteria</taxon>
        <taxon>Enterobacterales</taxon>
        <taxon>Yersiniaceae</taxon>
        <taxon>Rahnella</taxon>
    </lineage>
</organism>
<feature type="signal peptide" evidence="1">
    <location>
        <begin position="1"/>
        <end position="18"/>
    </location>
</feature>
<name>A0A0H3FDZ1_RAHSY</name>
<reference evidence="4" key="1">
    <citation type="submission" date="2011-01" db="EMBL/GenBank/DDBJ databases">
        <title>Complete sequence of chromosome of Rahnella sp. Y9602.</title>
        <authorList>
            <consortium name="US DOE Joint Genome Institute"/>
            <person name="Lucas S."/>
            <person name="Copeland A."/>
            <person name="Lapidus A."/>
            <person name="Cheng J.-F."/>
            <person name="Goodwin L."/>
            <person name="Pitluck S."/>
            <person name="Lu M."/>
            <person name="Detter J.C."/>
            <person name="Han C."/>
            <person name="Tapia R."/>
            <person name="Land M."/>
            <person name="Hauser L."/>
            <person name="Kyrpides N."/>
            <person name="Ivanova N."/>
            <person name="Ovchinnikova G."/>
            <person name="Pagani I."/>
            <person name="Sobecky P.A."/>
            <person name="Martinez R.J."/>
            <person name="Woyke T."/>
        </authorList>
    </citation>
    <scope>NUCLEOTIDE SEQUENCE [LARGE SCALE GENOMIC DNA]</scope>
    <source>
        <strain evidence="4">Y9602</strain>
    </source>
</reference>
<dbReference type="Proteomes" id="UP000007257">
    <property type="component" value="Chromosome"/>
</dbReference>
<gene>
    <name evidence="2" type="ordered locus">Rahaq_3676</name>
    <name evidence="3" type="ORF">ACFPK4_18990</name>
</gene>
<evidence type="ECO:0000313" key="3">
    <source>
        <dbReference type="EMBL" id="MFD3225635.1"/>
    </source>
</evidence>
<evidence type="ECO:0000256" key="1">
    <source>
        <dbReference type="SAM" id="SignalP"/>
    </source>
</evidence>
<dbReference type="OrthoDB" id="6555786at2"/>
<evidence type="ECO:0000313" key="4">
    <source>
        <dbReference type="Proteomes" id="UP000007257"/>
    </source>
</evidence>
<dbReference type="KEGG" id="rah:Rahaq_3676"/>
<feature type="chain" id="PRO_5002609010" evidence="1">
    <location>
        <begin position="19"/>
        <end position="166"/>
    </location>
</feature>
<keyword evidence="5" id="KW-1185">Reference proteome</keyword>
<dbReference type="RefSeq" id="WP_013576957.1">
    <property type="nucleotide sequence ID" value="NC_015061.1"/>
</dbReference>
<dbReference type="HOGENOM" id="CLU_1568299_0_0_6"/>
<dbReference type="EMBL" id="CP002505">
    <property type="protein sequence ID" value="ADW75266.1"/>
    <property type="molecule type" value="Genomic_DNA"/>
</dbReference>
<evidence type="ECO:0000313" key="5">
    <source>
        <dbReference type="Proteomes" id="UP001598201"/>
    </source>
</evidence>
<protein>
    <submittedName>
        <fullName evidence="2">Uncharacterized protein</fullName>
    </submittedName>
</protein>
<sequence precursor="true">MMKILLSFLLTFSFSAVATMQITSMQLTQQIKNRGAQAVIADLYKDDESQWQYVLTKIGSGEQNWLDVAALLAPGSDADSAESLATAAATAIPHNPAGVLSLLKGEVLPFSTDNVCALPFYSIKEPEFNQYIVNAIQALYKVSNSKACIDTIVKTIGQSNGFVEDN</sequence>
<reference evidence="2 4" key="2">
    <citation type="journal article" date="2012" name="J. Bacteriol.">
        <title>Complete Genome Sequence of Rahnella sp. Strain Y9602, a Gammaproteobacterium Isolate from Metal- and Radionuclide-Contaminated Soil.</title>
        <authorList>
            <person name="Martinez R.J."/>
            <person name="Bruce D."/>
            <person name="Detter C."/>
            <person name="Goodwin L.A."/>
            <person name="Han J."/>
            <person name="Han C.S."/>
            <person name="Held B."/>
            <person name="Land M.L."/>
            <person name="Mikhailova N."/>
            <person name="Nolan M."/>
            <person name="Pennacchio L."/>
            <person name="Pitluck S."/>
            <person name="Tapia R."/>
            <person name="Woyke T."/>
            <person name="Sobecky P.A."/>
        </authorList>
    </citation>
    <scope>NUCLEOTIDE SEQUENCE [LARGE SCALE GENOMIC DNA]</scope>
    <source>
        <strain evidence="2 4">Y9602</strain>
    </source>
</reference>
<accession>A0A0H3FDZ1</accession>
<dbReference type="AlphaFoldDB" id="A0A0H3FDZ1"/>
<reference evidence="3 5" key="3">
    <citation type="submission" date="2024-09" db="EMBL/GenBank/DDBJ databases">
        <title>Genomes of Rahnella.</title>
        <authorList>
            <person name="Mnguni F.C."/>
            <person name="Shin G.Y."/>
            <person name="Coutinho T."/>
        </authorList>
    </citation>
    <scope>NUCLEOTIDE SEQUENCE [LARGE SCALE GENOMIC DNA]</scope>
    <source>
        <strain evidence="3 5">20WA0057</strain>
    </source>
</reference>
<dbReference type="GeneID" id="95420033"/>